<gene>
    <name evidence="2" type="ORF">Bccel_1432</name>
</gene>
<dbReference type="Proteomes" id="UP000036923">
    <property type="component" value="Unassembled WGS sequence"/>
</dbReference>
<name>A0A0L6JK81_9FIRM</name>
<keyword evidence="3" id="KW-1185">Reference proteome</keyword>
<feature type="transmembrane region" description="Helical" evidence="1">
    <location>
        <begin position="7"/>
        <end position="26"/>
    </location>
</feature>
<evidence type="ECO:0000313" key="2">
    <source>
        <dbReference type="EMBL" id="KNY26170.1"/>
    </source>
</evidence>
<accession>A0A0L6JK81</accession>
<dbReference type="STRING" id="398512.Bccel_1432"/>
<reference evidence="3" key="1">
    <citation type="submission" date="2015-07" db="EMBL/GenBank/DDBJ databases">
        <title>Near-Complete Genome Sequence of the Cellulolytic Bacterium Bacteroides (Pseudobacteroides) cellulosolvens ATCC 35603.</title>
        <authorList>
            <person name="Dassa B."/>
            <person name="Utturkar S.M."/>
            <person name="Klingeman D.M."/>
            <person name="Hurt R.A."/>
            <person name="Keller M."/>
            <person name="Xu J."/>
            <person name="Reddy Y.H.K."/>
            <person name="Borovok I."/>
            <person name="Grinberg I.R."/>
            <person name="Lamed R."/>
            <person name="Zhivin O."/>
            <person name="Bayer E.A."/>
            <person name="Brown S.D."/>
        </authorList>
    </citation>
    <scope>NUCLEOTIDE SEQUENCE [LARGE SCALE GENOMIC DNA]</scope>
    <source>
        <strain evidence="3">DSM 2933</strain>
    </source>
</reference>
<proteinExistence type="predicted"/>
<evidence type="ECO:0000256" key="1">
    <source>
        <dbReference type="SAM" id="Phobius"/>
    </source>
</evidence>
<dbReference type="EMBL" id="LGTC01000001">
    <property type="protein sequence ID" value="KNY26170.1"/>
    <property type="molecule type" value="Genomic_DNA"/>
</dbReference>
<evidence type="ECO:0000313" key="3">
    <source>
        <dbReference type="Proteomes" id="UP000036923"/>
    </source>
</evidence>
<protein>
    <submittedName>
        <fullName evidence="2">Uncharacterized protein</fullName>
    </submittedName>
</protein>
<feature type="transmembrane region" description="Helical" evidence="1">
    <location>
        <begin position="38"/>
        <end position="60"/>
    </location>
</feature>
<keyword evidence="1" id="KW-1133">Transmembrane helix</keyword>
<dbReference type="AlphaFoldDB" id="A0A0L6JK81"/>
<keyword evidence="1" id="KW-0812">Transmembrane</keyword>
<sequence>MISQKMLVIYSIPLIYAIITNIVFSYNTFNSNGYGNTGVSFAIITSLVLLLVHLMVYKLYFNIYYKRIISDIGYCSNDTIFII</sequence>
<comment type="caution">
    <text evidence="2">The sequence shown here is derived from an EMBL/GenBank/DDBJ whole genome shotgun (WGS) entry which is preliminary data.</text>
</comment>
<keyword evidence="1" id="KW-0472">Membrane</keyword>
<organism evidence="2 3">
    <name type="scientific">Pseudobacteroides cellulosolvens ATCC 35603 = DSM 2933</name>
    <dbReference type="NCBI Taxonomy" id="398512"/>
    <lineage>
        <taxon>Bacteria</taxon>
        <taxon>Bacillati</taxon>
        <taxon>Bacillota</taxon>
        <taxon>Clostridia</taxon>
        <taxon>Eubacteriales</taxon>
        <taxon>Oscillospiraceae</taxon>
        <taxon>Pseudobacteroides</taxon>
    </lineage>
</organism>